<dbReference type="PANTHER" id="PTHR30537:SF3">
    <property type="entry name" value="TRANSCRIPTIONAL REGULATORY PROTEIN"/>
    <property type="match status" value="1"/>
</dbReference>
<dbReference type="GO" id="GO:0043565">
    <property type="term" value="F:sequence-specific DNA binding"/>
    <property type="evidence" value="ECO:0007669"/>
    <property type="project" value="TreeGrafter"/>
</dbReference>
<dbReference type="InterPro" id="IPR058163">
    <property type="entry name" value="LysR-type_TF_proteobact-type"/>
</dbReference>
<dbReference type="GO" id="GO:0006351">
    <property type="term" value="P:DNA-templated transcription"/>
    <property type="evidence" value="ECO:0007669"/>
    <property type="project" value="TreeGrafter"/>
</dbReference>
<dbReference type="InterPro" id="IPR005119">
    <property type="entry name" value="LysR_subst-bd"/>
</dbReference>
<dbReference type="InterPro" id="IPR036388">
    <property type="entry name" value="WH-like_DNA-bd_sf"/>
</dbReference>
<evidence type="ECO:0000313" key="7">
    <source>
        <dbReference type="Proteomes" id="UP000619079"/>
    </source>
</evidence>
<dbReference type="AlphaFoldDB" id="A0A8J7LSK9"/>
<evidence type="ECO:0000256" key="1">
    <source>
        <dbReference type="ARBA" id="ARBA00009437"/>
    </source>
</evidence>
<organism evidence="6 7">
    <name type="scientific">Sedimentitalea arenosa</name>
    <dbReference type="NCBI Taxonomy" id="2798803"/>
    <lineage>
        <taxon>Bacteria</taxon>
        <taxon>Pseudomonadati</taxon>
        <taxon>Pseudomonadota</taxon>
        <taxon>Alphaproteobacteria</taxon>
        <taxon>Rhodobacterales</taxon>
        <taxon>Paracoccaceae</taxon>
        <taxon>Sedimentitalea</taxon>
    </lineage>
</organism>
<feature type="domain" description="HTH lysR-type" evidence="5">
    <location>
        <begin position="8"/>
        <end position="65"/>
    </location>
</feature>
<accession>A0A8J7LSK9</accession>
<evidence type="ECO:0000259" key="5">
    <source>
        <dbReference type="PROSITE" id="PS50931"/>
    </source>
</evidence>
<dbReference type="GO" id="GO:0003700">
    <property type="term" value="F:DNA-binding transcription factor activity"/>
    <property type="evidence" value="ECO:0007669"/>
    <property type="project" value="InterPro"/>
</dbReference>
<keyword evidence="7" id="KW-1185">Reference proteome</keyword>
<dbReference type="Pfam" id="PF00126">
    <property type="entry name" value="HTH_1"/>
    <property type="match status" value="1"/>
</dbReference>
<dbReference type="SUPFAM" id="SSF46785">
    <property type="entry name" value="Winged helix' DNA-binding domain"/>
    <property type="match status" value="1"/>
</dbReference>
<evidence type="ECO:0000256" key="2">
    <source>
        <dbReference type="ARBA" id="ARBA00023015"/>
    </source>
</evidence>
<evidence type="ECO:0000313" key="6">
    <source>
        <dbReference type="EMBL" id="MBJ6372129.1"/>
    </source>
</evidence>
<reference evidence="6" key="1">
    <citation type="submission" date="2020-12" db="EMBL/GenBank/DDBJ databases">
        <title>Sedimentitalea sp. nov., isolated from sand in Incheon.</title>
        <authorList>
            <person name="Kim W."/>
        </authorList>
    </citation>
    <scope>NUCLEOTIDE SEQUENCE</scope>
    <source>
        <strain evidence="6">CAU 1593</strain>
    </source>
</reference>
<keyword evidence="2" id="KW-0805">Transcription regulation</keyword>
<gene>
    <name evidence="6" type="ORF">JF290_11390</name>
</gene>
<dbReference type="EMBL" id="JAELVR010000007">
    <property type="protein sequence ID" value="MBJ6372129.1"/>
    <property type="molecule type" value="Genomic_DNA"/>
</dbReference>
<evidence type="ECO:0000256" key="3">
    <source>
        <dbReference type="ARBA" id="ARBA00023125"/>
    </source>
</evidence>
<name>A0A8J7LSK9_9RHOB</name>
<dbReference type="Gene3D" id="1.10.10.10">
    <property type="entry name" value="Winged helix-like DNA-binding domain superfamily/Winged helix DNA-binding domain"/>
    <property type="match status" value="1"/>
</dbReference>
<proteinExistence type="inferred from homology"/>
<comment type="caution">
    <text evidence="6">The sequence shown here is derived from an EMBL/GenBank/DDBJ whole genome shotgun (WGS) entry which is preliminary data.</text>
</comment>
<dbReference type="Pfam" id="PF03466">
    <property type="entry name" value="LysR_substrate"/>
    <property type="match status" value="1"/>
</dbReference>
<dbReference type="Proteomes" id="UP000619079">
    <property type="component" value="Unassembled WGS sequence"/>
</dbReference>
<protein>
    <submittedName>
        <fullName evidence="6">LysR family transcriptional regulator</fullName>
    </submittedName>
</protein>
<dbReference type="SUPFAM" id="SSF53850">
    <property type="entry name" value="Periplasmic binding protein-like II"/>
    <property type="match status" value="1"/>
</dbReference>
<keyword evidence="4" id="KW-0804">Transcription</keyword>
<dbReference type="PRINTS" id="PR00039">
    <property type="entry name" value="HTHLYSR"/>
</dbReference>
<dbReference type="InterPro" id="IPR000847">
    <property type="entry name" value="LysR_HTH_N"/>
</dbReference>
<dbReference type="PANTHER" id="PTHR30537">
    <property type="entry name" value="HTH-TYPE TRANSCRIPTIONAL REGULATOR"/>
    <property type="match status" value="1"/>
</dbReference>
<sequence length="307" mass="33986">MDKVLPLTDWSLIQSFLAVAETGSLTGAAQRLGRSQPTLGRHIKALEDDLGMALFDRHARGLNLSQGGADLLPMARRMDESMKQMALTAAGQAQRIAGTVRLTASVFASHYLLPPILADIRRAEPAIQIDLLPSDRTENLLFRQADIAVRMYRPTQADVVARHVGDLQLGIFAAGSYLNRAGRPETPEDILNHDLVGYDSNELILDTMRRMGWPVRREAFATRCDNQAIYWELVRAGCGIGFSQTGVGRADPLVEEIDLGLSIPPLPVWLAAHEAMRRTPRLRRVWDMLLEGLIRVCRTEAERGSAC</sequence>
<dbReference type="Gene3D" id="3.40.190.290">
    <property type="match status" value="1"/>
</dbReference>
<evidence type="ECO:0000256" key="4">
    <source>
        <dbReference type="ARBA" id="ARBA00023163"/>
    </source>
</evidence>
<dbReference type="PROSITE" id="PS50931">
    <property type="entry name" value="HTH_LYSR"/>
    <property type="match status" value="1"/>
</dbReference>
<keyword evidence="3" id="KW-0238">DNA-binding</keyword>
<dbReference type="RefSeq" id="WP_199025005.1">
    <property type="nucleotide sequence ID" value="NZ_JAELVR010000007.1"/>
</dbReference>
<dbReference type="InterPro" id="IPR036390">
    <property type="entry name" value="WH_DNA-bd_sf"/>
</dbReference>
<comment type="similarity">
    <text evidence="1">Belongs to the LysR transcriptional regulatory family.</text>
</comment>